<evidence type="ECO:0000313" key="8">
    <source>
        <dbReference type="Proteomes" id="UP000038040"/>
    </source>
</evidence>
<evidence type="ECO:0000313" key="10">
    <source>
        <dbReference type="WBParaSite" id="DME_0000721901-mRNA-1"/>
    </source>
</evidence>
<dbReference type="Proteomes" id="UP000274756">
    <property type="component" value="Unassembled WGS sequence"/>
</dbReference>
<dbReference type="GO" id="GO:0016020">
    <property type="term" value="C:membrane"/>
    <property type="evidence" value="ECO:0007669"/>
    <property type="project" value="UniProtKB-SubCell"/>
</dbReference>
<dbReference type="OrthoDB" id="10033446at2759"/>
<keyword evidence="2 5" id="KW-0812">Transmembrane</keyword>
<evidence type="ECO:0000259" key="6">
    <source>
        <dbReference type="PROSITE" id="PS50262"/>
    </source>
</evidence>
<feature type="transmembrane region" description="Helical" evidence="5">
    <location>
        <begin position="211"/>
        <end position="229"/>
    </location>
</feature>
<sequence length="411" mass="47825">MGYELYYVKTIAVIKQWQIIKIRITEYLTKTALSLGTEDNVSIDNLSYLMAIQSLCAFLTKRHVDFHSENSEYFRFVANTSDAINVSLLNRITYAYIAPIIIVIGIIGDIMTVATLTHPILRRSSIIYTYLILLALTDLLTHLSIIPMILWLLDWRLCSYPSALYYAHIGFPLVNALMGVSVWIVVFLTMSQYMAVCHPFRYSYLRSRKTCFWLSGLAYIINFCIYIPWATKKAVSFEVAQCKFVVCEHQIELWFKVYEWTRETISRLLPFVLLAYFNSKILITYRNTKQDRLRCLASNTQKGSIGVKSEKEERRLFILLFSIVIIFFICTIPAAPLTIFVSDSRSRNLSFQIIRAIINVMEFTKFALNFYFYCLINPDIRRVCIVLARCEKISRQPRIKVTVHLKASKKH</sequence>
<feature type="transmembrane region" description="Helical" evidence="5">
    <location>
        <begin position="264"/>
        <end position="283"/>
    </location>
</feature>
<organism evidence="8 10">
    <name type="scientific">Dracunculus medinensis</name>
    <name type="common">Guinea worm</name>
    <dbReference type="NCBI Taxonomy" id="318479"/>
    <lineage>
        <taxon>Eukaryota</taxon>
        <taxon>Metazoa</taxon>
        <taxon>Ecdysozoa</taxon>
        <taxon>Nematoda</taxon>
        <taxon>Chromadorea</taxon>
        <taxon>Rhabditida</taxon>
        <taxon>Spirurina</taxon>
        <taxon>Dracunculoidea</taxon>
        <taxon>Dracunculidae</taxon>
        <taxon>Dracunculus</taxon>
    </lineage>
</organism>
<dbReference type="Gene3D" id="1.20.1070.10">
    <property type="entry name" value="Rhodopsin 7-helix transmembrane proteins"/>
    <property type="match status" value="1"/>
</dbReference>
<comment type="subcellular location">
    <subcellularLocation>
        <location evidence="1">Membrane</location>
    </subcellularLocation>
</comment>
<feature type="transmembrane region" description="Helical" evidence="5">
    <location>
        <begin position="128"/>
        <end position="153"/>
    </location>
</feature>
<dbReference type="CDD" id="cd14978">
    <property type="entry name" value="7tmA_FMRFamide_R-like"/>
    <property type="match status" value="1"/>
</dbReference>
<feature type="transmembrane region" description="Helical" evidence="5">
    <location>
        <begin position="94"/>
        <end position="116"/>
    </location>
</feature>
<dbReference type="InterPro" id="IPR017452">
    <property type="entry name" value="GPCR_Rhodpsn_7TM"/>
</dbReference>
<evidence type="ECO:0000256" key="1">
    <source>
        <dbReference type="ARBA" id="ARBA00004370"/>
    </source>
</evidence>
<dbReference type="Proteomes" id="UP000038040">
    <property type="component" value="Unplaced"/>
</dbReference>
<dbReference type="GO" id="GO:0004930">
    <property type="term" value="F:G protein-coupled receptor activity"/>
    <property type="evidence" value="ECO:0007669"/>
    <property type="project" value="InterPro"/>
</dbReference>
<feature type="transmembrane region" description="Helical" evidence="5">
    <location>
        <begin position="316"/>
        <end position="341"/>
    </location>
</feature>
<keyword evidence="3 5" id="KW-1133">Transmembrane helix</keyword>
<dbReference type="EMBL" id="UYYG01000028">
    <property type="protein sequence ID" value="VDN51717.1"/>
    <property type="molecule type" value="Genomic_DNA"/>
</dbReference>
<evidence type="ECO:0000256" key="5">
    <source>
        <dbReference type="SAM" id="Phobius"/>
    </source>
</evidence>
<reference evidence="10" key="1">
    <citation type="submission" date="2016-04" db="UniProtKB">
        <authorList>
            <consortium name="WormBaseParasite"/>
        </authorList>
    </citation>
    <scope>IDENTIFICATION</scope>
</reference>
<feature type="transmembrane region" description="Helical" evidence="5">
    <location>
        <begin position="353"/>
        <end position="372"/>
    </location>
</feature>
<dbReference type="PRINTS" id="PR00237">
    <property type="entry name" value="GPCRRHODOPSN"/>
</dbReference>
<keyword evidence="4 5" id="KW-0472">Membrane</keyword>
<dbReference type="STRING" id="318479.A0A158Q5F5"/>
<feature type="transmembrane region" description="Helical" evidence="5">
    <location>
        <begin position="165"/>
        <end position="190"/>
    </location>
</feature>
<dbReference type="InterPro" id="IPR053093">
    <property type="entry name" value="GPCR-like"/>
</dbReference>
<evidence type="ECO:0000313" key="9">
    <source>
        <dbReference type="Proteomes" id="UP000274756"/>
    </source>
</evidence>
<feature type="domain" description="G-protein coupled receptors family 1 profile" evidence="6">
    <location>
        <begin position="108"/>
        <end position="373"/>
    </location>
</feature>
<dbReference type="Pfam" id="PF00001">
    <property type="entry name" value="7tm_1"/>
    <property type="match status" value="1"/>
</dbReference>
<dbReference type="SUPFAM" id="SSF81321">
    <property type="entry name" value="Family A G protein-coupled receptor-like"/>
    <property type="match status" value="1"/>
</dbReference>
<evidence type="ECO:0000256" key="4">
    <source>
        <dbReference type="ARBA" id="ARBA00023136"/>
    </source>
</evidence>
<accession>A0A158Q5F5</accession>
<dbReference type="PROSITE" id="PS50262">
    <property type="entry name" value="G_PROTEIN_RECEP_F1_2"/>
    <property type="match status" value="1"/>
</dbReference>
<proteinExistence type="predicted"/>
<evidence type="ECO:0000313" key="7">
    <source>
        <dbReference type="EMBL" id="VDN51717.1"/>
    </source>
</evidence>
<keyword evidence="9" id="KW-1185">Reference proteome</keyword>
<dbReference type="AlphaFoldDB" id="A0A158Q5F5"/>
<reference evidence="7 9" key="2">
    <citation type="submission" date="2018-11" db="EMBL/GenBank/DDBJ databases">
        <authorList>
            <consortium name="Pathogen Informatics"/>
        </authorList>
    </citation>
    <scope>NUCLEOTIDE SEQUENCE [LARGE SCALE GENOMIC DNA]</scope>
</reference>
<gene>
    <name evidence="7" type="ORF">DME_LOCUS1690</name>
</gene>
<dbReference type="WBParaSite" id="DME_0000721901-mRNA-1">
    <property type="protein sequence ID" value="DME_0000721901-mRNA-1"/>
    <property type="gene ID" value="DME_0000721901"/>
</dbReference>
<dbReference type="PANTHER" id="PTHR47760">
    <property type="entry name" value="G-PROTEIN COUPLED RECEPTOR B0563.6-LIKE PROTEIN-RELATED"/>
    <property type="match status" value="1"/>
</dbReference>
<dbReference type="PANTHER" id="PTHR47760:SF1">
    <property type="entry name" value="G-PROTEIN COUPLED RECEPTORS FAMILY 1 PROFILE DOMAIN-CONTAINING PROTEIN"/>
    <property type="match status" value="1"/>
</dbReference>
<evidence type="ECO:0000256" key="3">
    <source>
        <dbReference type="ARBA" id="ARBA00022989"/>
    </source>
</evidence>
<evidence type="ECO:0000256" key="2">
    <source>
        <dbReference type="ARBA" id="ARBA00022692"/>
    </source>
</evidence>
<protein>
    <submittedName>
        <fullName evidence="10">G_PROTEIN_RECEP_F1_2 domain-containing protein</fullName>
    </submittedName>
</protein>
<dbReference type="InterPro" id="IPR000276">
    <property type="entry name" value="GPCR_Rhodpsn"/>
</dbReference>
<name>A0A158Q5F5_DRAME</name>